<dbReference type="Proteomes" id="UP000236291">
    <property type="component" value="Unassembled WGS sequence"/>
</dbReference>
<name>A0A2K3JPG6_TRIPR</name>
<accession>A0A2K3JPG6</accession>
<sequence length="75" mass="7871">MIKTVLAAGICAPYPVSCASGASWGQATVLCASCPSSCAPCAGSSIYCCYVYCSAATGERKCRFQGFFINFEARY</sequence>
<reference evidence="1 2" key="2">
    <citation type="journal article" date="2017" name="Front. Plant Sci.">
        <title>Gene Classification and Mining of Molecular Markers Useful in Red Clover (Trifolium pratense) Breeding.</title>
        <authorList>
            <person name="Istvanek J."/>
            <person name="Dluhosova J."/>
            <person name="Dluhos P."/>
            <person name="Patkova L."/>
            <person name="Nedelnik J."/>
            <person name="Repkova J."/>
        </authorList>
    </citation>
    <scope>NUCLEOTIDE SEQUENCE [LARGE SCALE GENOMIC DNA]</scope>
    <source>
        <strain evidence="2">cv. Tatra</strain>
        <tissue evidence="1">Young leaves</tissue>
    </source>
</reference>
<organism evidence="1 2">
    <name type="scientific">Trifolium pratense</name>
    <name type="common">Red clover</name>
    <dbReference type="NCBI Taxonomy" id="57577"/>
    <lineage>
        <taxon>Eukaryota</taxon>
        <taxon>Viridiplantae</taxon>
        <taxon>Streptophyta</taxon>
        <taxon>Embryophyta</taxon>
        <taxon>Tracheophyta</taxon>
        <taxon>Spermatophyta</taxon>
        <taxon>Magnoliopsida</taxon>
        <taxon>eudicotyledons</taxon>
        <taxon>Gunneridae</taxon>
        <taxon>Pentapetalae</taxon>
        <taxon>rosids</taxon>
        <taxon>fabids</taxon>
        <taxon>Fabales</taxon>
        <taxon>Fabaceae</taxon>
        <taxon>Papilionoideae</taxon>
        <taxon>50 kb inversion clade</taxon>
        <taxon>NPAAA clade</taxon>
        <taxon>Hologalegina</taxon>
        <taxon>IRL clade</taxon>
        <taxon>Trifolieae</taxon>
        <taxon>Trifolium</taxon>
    </lineage>
</organism>
<proteinExistence type="predicted"/>
<evidence type="ECO:0000313" key="2">
    <source>
        <dbReference type="Proteomes" id="UP000236291"/>
    </source>
</evidence>
<dbReference type="AlphaFoldDB" id="A0A2K3JPG6"/>
<evidence type="ECO:0000313" key="1">
    <source>
        <dbReference type="EMBL" id="PNX55906.1"/>
    </source>
</evidence>
<gene>
    <name evidence="1" type="ORF">L195_g049539</name>
</gene>
<dbReference type="EMBL" id="ASHM01073283">
    <property type="protein sequence ID" value="PNX55906.1"/>
    <property type="molecule type" value="Genomic_DNA"/>
</dbReference>
<comment type="caution">
    <text evidence="1">The sequence shown here is derived from an EMBL/GenBank/DDBJ whole genome shotgun (WGS) entry which is preliminary data.</text>
</comment>
<reference evidence="1 2" key="1">
    <citation type="journal article" date="2014" name="Am. J. Bot.">
        <title>Genome assembly and annotation for red clover (Trifolium pratense; Fabaceae).</title>
        <authorList>
            <person name="Istvanek J."/>
            <person name="Jaros M."/>
            <person name="Krenek A."/>
            <person name="Repkova J."/>
        </authorList>
    </citation>
    <scope>NUCLEOTIDE SEQUENCE [LARGE SCALE GENOMIC DNA]</scope>
    <source>
        <strain evidence="2">cv. Tatra</strain>
        <tissue evidence="1">Young leaves</tissue>
    </source>
</reference>
<protein>
    <submittedName>
        <fullName evidence="1">Uncharacterized protein</fullName>
    </submittedName>
</protein>